<evidence type="ECO:0000313" key="1">
    <source>
        <dbReference type="EMBL" id="DAG06047.1"/>
    </source>
</evidence>
<accession>A0A8S5VHI1</accession>
<organism evidence="1">
    <name type="scientific">Myoviridae sp. ctkfK18</name>
    <dbReference type="NCBI Taxonomy" id="2825165"/>
    <lineage>
        <taxon>Viruses</taxon>
        <taxon>Duplodnaviria</taxon>
        <taxon>Heunggongvirae</taxon>
        <taxon>Uroviricota</taxon>
        <taxon>Caudoviricetes</taxon>
    </lineage>
</organism>
<name>A0A8S5VHI1_9CAUD</name>
<reference evidence="1" key="1">
    <citation type="journal article" date="2021" name="Proc. Natl. Acad. Sci. U.S.A.">
        <title>A Catalog of Tens of Thousands of Viruses from Human Metagenomes Reveals Hidden Associations with Chronic Diseases.</title>
        <authorList>
            <person name="Tisza M.J."/>
            <person name="Buck C.B."/>
        </authorList>
    </citation>
    <scope>NUCLEOTIDE SEQUENCE</scope>
    <source>
        <strain evidence="1">CtkfK18</strain>
    </source>
</reference>
<protein>
    <submittedName>
        <fullName evidence="1">Uncharacterized protein</fullName>
    </submittedName>
</protein>
<proteinExistence type="predicted"/>
<dbReference type="EMBL" id="BK016265">
    <property type="protein sequence ID" value="DAG06047.1"/>
    <property type="molecule type" value="Genomic_DNA"/>
</dbReference>
<sequence length="426" mass="49777">MVKLVNGNEVRENMKRKDAGLDKIHENLYVKTIMNIRKIRYQLDATYFGDNTRKNSYYYSKLKNKLKSLNGIMRSPYRSVFHSFVIDRPADNSVLLKVYELSIEFYDNKNGELVYEYNPTTGLLSNIVNDWPFIENRPIAEGPVYISVEESNTYNLHSYQEFSRSINDIINKEDRVSLNVANILNINGNSGAFKSYREKFELANRLADDASFMINSSKYERSTIMILKLELREDKFDLNKPLDELYKDALKELLSFSNAYGLGILDNKTWINTTMEYFNPVLTVHFVKLENNINNNDDIHIERMISNAINDIQNERSLHAFIINRLMIEQDVNIFLSEDGNNLESHRKYEIARDLNRNEYIVVKPEDSVYPDPENMYINLKNKDEYITKLVASSVTGADEYFEKFAISNDLDEDECEECCCECEEE</sequence>